<dbReference type="Proteomes" id="UP000626092">
    <property type="component" value="Unassembled WGS sequence"/>
</dbReference>
<accession>A0A834G8K1</accession>
<keyword evidence="1" id="KW-1133">Transmembrane helix</keyword>
<dbReference type="PANTHER" id="PTHR34115">
    <property type="entry name" value="PROTEIN, PUTATIVE-RELATED"/>
    <property type="match status" value="1"/>
</dbReference>
<evidence type="ECO:0008006" key="4">
    <source>
        <dbReference type="Google" id="ProtNLM"/>
    </source>
</evidence>
<gene>
    <name evidence="2" type="ORF">RHSIM_Rhsim11G0112600</name>
</gene>
<protein>
    <recommendedName>
        <fullName evidence="4">PGG domain-containing protein</fullName>
    </recommendedName>
</protein>
<comment type="caution">
    <text evidence="2">The sequence shown here is derived from an EMBL/GenBank/DDBJ whole genome shotgun (WGS) entry which is preliminary data.</text>
</comment>
<feature type="transmembrane region" description="Helical" evidence="1">
    <location>
        <begin position="101"/>
        <end position="129"/>
    </location>
</feature>
<dbReference type="OrthoDB" id="1710472at2759"/>
<evidence type="ECO:0000313" key="3">
    <source>
        <dbReference type="Proteomes" id="UP000626092"/>
    </source>
</evidence>
<keyword evidence="1" id="KW-0812">Transmembrane</keyword>
<reference evidence="2" key="1">
    <citation type="submission" date="2019-11" db="EMBL/GenBank/DDBJ databases">
        <authorList>
            <person name="Liu Y."/>
            <person name="Hou J."/>
            <person name="Li T.-Q."/>
            <person name="Guan C.-H."/>
            <person name="Wu X."/>
            <person name="Wu H.-Z."/>
            <person name="Ling F."/>
            <person name="Zhang R."/>
            <person name="Shi X.-G."/>
            <person name="Ren J.-P."/>
            <person name="Chen E.-F."/>
            <person name="Sun J.-M."/>
        </authorList>
    </citation>
    <scope>NUCLEOTIDE SEQUENCE</scope>
    <source>
        <strain evidence="2">Adult_tree_wgs_1</strain>
        <tissue evidence="2">Leaves</tissue>
    </source>
</reference>
<dbReference type="InterPro" id="IPR053258">
    <property type="entry name" value="Ca-permeable_cation_channel"/>
</dbReference>
<keyword evidence="1" id="KW-0472">Membrane</keyword>
<feature type="transmembrane region" description="Helical" evidence="1">
    <location>
        <begin position="59"/>
        <end position="80"/>
    </location>
</feature>
<feature type="transmembrane region" description="Helical" evidence="1">
    <location>
        <begin position="28"/>
        <end position="47"/>
    </location>
</feature>
<keyword evidence="3" id="KW-1185">Reference proteome</keyword>
<feature type="transmembrane region" description="Helical" evidence="1">
    <location>
        <begin position="135"/>
        <end position="155"/>
    </location>
</feature>
<evidence type="ECO:0000313" key="2">
    <source>
        <dbReference type="EMBL" id="KAF7128027.1"/>
    </source>
</evidence>
<proteinExistence type="predicted"/>
<dbReference type="EMBL" id="WJXA01000011">
    <property type="protein sequence ID" value="KAF7128027.1"/>
    <property type="molecule type" value="Genomic_DNA"/>
</dbReference>
<sequence length="175" mass="19205">MYYVKSKGRVRSFAIIGKATEMISSAEWHALVFAKLGLLLNLIQIMYQNQSDSPFQTHPATMAISVAAICISGFAAATLLNSKAVKVEEEDKEEQQTTGKYFLYCCRILDVLVLISGVVTLSCLVSVFITNGLGWIVFVSCTSSISALLVGWRFLFVPIFKRTKSGHGELGPSRV</sequence>
<dbReference type="PANTHER" id="PTHR34115:SF5">
    <property type="entry name" value="PROTEIN, PUTATIVE-RELATED"/>
    <property type="match status" value="1"/>
</dbReference>
<organism evidence="2 3">
    <name type="scientific">Rhododendron simsii</name>
    <name type="common">Sims's rhododendron</name>
    <dbReference type="NCBI Taxonomy" id="118357"/>
    <lineage>
        <taxon>Eukaryota</taxon>
        <taxon>Viridiplantae</taxon>
        <taxon>Streptophyta</taxon>
        <taxon>Embryophyta</taxon>
        <taxon>Tracheophyta</taxon>
        <taxon>Spermatophyta</taxon>
        <taxon>Magnoliopsida</taxon>
        <taxon>eudicotyledons</taxon>
        <taxon>Gunneridae</taxon>
        <taxon>Pentapetalae</taxon>
        <taxon>asterids</taxon>
        <taxon>Ericales</taxon>
        <taxon>Ericaceae</taxon>
        <taxon>Ericoideae</taxon>
        <taxon>Rhodoreae</taxon>
        <taxon>Rhododendron</taxon>
    </lineage>
</organism>
<dbReference type="AlphaFoldDB" id="A0A834G8K1"/>
<evidence type="ECO:0000256" key="1">
    <source>
        <dbReference type="SAM" id="Phobius"/>
    </source>
</evidence>
<name>A0A834G8K1_RHOSS</name>